<feature type="region of interest" description="Disordered" evidence="3">
    <location>
        <begin position="107"/>
        <end position="202"/>
    </location>
</feature>
<feature type="compositionally biased region" description="Basic and acidic residues" evidence="3">
    <location>
        <begin position="151"/>
        <end position="162"/>
    </location>
</feature>
<accession>A0AAN6JTF4</accession>
<sequence>MLSQMTDAYTITQEVIAKMKLWICTLQRGERQAPHPIMRRVDNDFVNATQLLALTSLTREERAAELHIPSRILIRGGTPHLQGAWVPLEDARDLAARHDLADRAWPILFDPDDPPTEDIIASETSLNKNDEAQVQHTDAAVVTRPQAKAAKKQDETPGRTDQEGQSEEEEQQEEANEDVNEQQEPWEDDQDSGTLDDLVASAQDAVRTGVQSCLRRLQPAPSLPELLKFMDAC</sequence>
<reference evidence="5" key="1">
    <citation type="journal article" date="2023" name="PhytoFront">
        <title>Draft Genome Resources of Seven Strains of Tilletia horrida, Causal Agent of Kernel Smut of Rice.</title>
        <authorList>
            <person name="Khanal S."/>
            <person name="Antony Babu S."/>
            <person name="Zhou X.G."/>
        </authorList>
    </citation>
    <scope>NUCLEOTIDE SEQUENCE</scope>
    <source>
        <strain evidence="5">TX6</strain>
    </source>
</reference>
<gene>
    <name evidence="5" type="ORF">OC846_001905</name>
</gene>
<evidence type="ECO:0000256" key="3">
    <source>
        <dbReference type="SAM" id="MobiDB-lite"/>
    </source>
</evidence>
<dbReference type="SUPFAM" id="SSF54616">
    <property type="entry name" value="DNA-binding domain of Mlu1-box binding protein MBP1"/>
    <property type="match status" value="1"/>
</dbReference>
<evidence type="ECO:0000313" key="6">
    <source>
        <dbReference type="Proteomes" id="UP001176517"/>
    </source>
</evidence>
<dbReference type="InterPro" id="IPR036887">
    <property type="entry name" value="HTH_APSES_sf"/>
</dbReference>
<name>A0AAN6JTF4_9BASI</name>
<comment type="caution">
    <text evidence="5">The sequence shown here is derived from an EMBL/GenBank/DDBJ whole genome shotgun (WGS) entry which is preliminary data.</text>
</comment>
<evidence type="ECO:0000313" key="5">
    <source>
        <dbReference type="EMBL" id="KAK0554954.1"/>
    </source>
</evidence>
<dbReference type="GO" id="GO:0030907">
    <property type="term" value="C:MBF transcription complex"/>
    <property type="evidence" value="ECO:0007669"/>
    <property type="project" value="TreeGrafter"/>
</dbReference>
<dbReference type="AlphaFoldDB" id="A0AAN6JTF4"/>
<dbReference type="GO" id="GO:0003677">
    <property type="term" value="F:DNA binding"/>
    <property type="evidence" value="ECO:0007669"/>
    <property type="project" value="InterPro"/>
</dbReference>
<keyword evidence="2" id="KW-0040">ANK repeat</keyword>
<feature type="compositionally biased region" description="Acidic residues" evidence="3">
    <location>
        <begin position="164"/>
        <end position="191"/>
    </location>
</feature>
<dbReference type="PROSITE" id="PS51299">
    <property type="entry name" value="HTH_APSES"/>
    <property type="match status" value="1"/>
</dbReference>
<evidence type="ECO:0000256" key="2">
    <source>
        <dbReference type="ARBA" id="ARBA00023043"/>
    </source>
</evidence>
<dbReference type="Proteomes" id="UP001176517">
    <property type="component" value="Unassembled WGS sequence"/>
</dbReference>
<feature type="domain" description="HTH APSES-type" evidence="4">
    <location>
        <begin position="11"/>
        <end position="120"/>
    </location>
</feature>
<proteinExistence type="predicted"/>
<evidence type="ECO:0000259" key="4">
    <source>
        <dbReference type="PROSITE" id="PS51299"/>
    </source>
</evidence>
<keyword evidence="1" id="KW-0677">Repeat</keyword>
<dbReference type="InterPro" id="IPR051642">
    <property type="entry name" value="SWI6-like"/>
</dbReference>
<dbReference type="PANTHER" id="PTHR43828:SF3">
    <property type="entry name" value="CHROMO DOMAIN-CONTAINING PROTEIN"/>
    <property type="match status" value="1"/>
</dbReference>
<dbReference type="Gene3D" id="3.10.260.10">
    <property type="entry name" value="Transcription regulator HTH, APSES-type DNA-binding domain"/>
    <property type="match status" value="1"/>
</dbReference>
<organism evidence="5 6">
    <name type="scientific">Tilletia horrida</name>
    <dbReference type="NCBI Taxonomy" id="155126"/>
    <lineage>
        <taxon>Eukaryota</taxon>
        <taxon>Fungi</taxon>
        <taxon>Dikarya</taxon>
        <taxon>Basidiomycota</taxon>
        <taxon>Ustilaginomycotina</taxon>
        <taxon>Exobasidiomycetes</taxon>
        <taxon>Tilletiales</taxon>
        <taxon>Tilletiaceae</taxon>
        <taxon>Tilletia</taxon>
    </lineage>
</organism>
<dbReference type="InterPro" id="IPR003163">
    <property type="entry name" value="Tscrpt_reg_HTH_APSES-type"/>
</dbReference>
<dbReference type="GO" id="GO:0000981">
    <property type="term" value="F:DNA-binding transcription factor activity, RNA polymerase II-specific"/>
    <property type="evidence" value="ECO:0007669"/>
    <property type="project" value="UniProtKB-ARBA"/>
</dbReference>
<protein>
    <recommendedName>
        <fullName evidence="4">HTH APSES-type domain-containing protein</fullName>
    </recommendedName>
</protein>
<dbReference type="PANTHER" id="PTHR43828">
    <property type="entry name" value="ASPARAGINASE"/>
    <property type="match status" value="1"/>
</dbReference>
<dbReference type="EMBL" id="JAPDMZ010000032">
    <property type="protein sequence ID" value="KAK0554954.1"/>
    <property type="molecule type" value="Genomic_DNA"/>
</dbReference>
<keyword evidence="6" id="KW-1185">Reference proteome</keyword>
<dbReference type="GO" id="GO:0033309">
    <property type="term" value="C:SBF transcription complex"/>
    <property type="evidence" value="ECO:0007669"/>
    <property type="project" value="TreeGrafter"/>
</dbReference>
<evidence type="ECO:0000256" key="1">
    <source>
        <dbReference type="ARBA" id="ARBA00022737"/>
    </source>
</evidence>